<dbReference type="PANTHER" id="PTHR11895:SF151">
    <property type="entry name" value="GLUTAMYL-TRNA(GLN) AMIDOTRANSFERASE SUBUNIT A"/>
    <property type="match status" value="1"/>
</dbReference>
<dbReference type="InterPro" id="IPR036928">
    <property type="entry name" value="AS_sf"/>
</dbReference>
<dbReference type="InterPro" id="IPR004412">
    <property type="entry name" value="GatA"/>
</dbReference>
<evidence type="ECO:0000256" key="2">
    <source>
        <dbReference type="ARBA" id="ARBA00012739"/>
    </source>
</evidence>
<keyword evidence="6" id="KW-0648">Protein biosynthesis</keyword>
<dbReference type="InterPro" id="IPR020556">
    <property type="entry name" value="Amidase_CS"/>
</dbReference>
<gene>
    <name evidence="9" type="primary">gatA</name>
    <name evidence="9" type="ORF">GYA55_10240</name>
</gene>
<keyword evidence="4" id="KW-0547">Nucleotide-binding</keyword>
<dbReference type="EC" id="6.3.5.7" evidence="2"/>
<dbReference type="PROSITE" id="PS00571">
    <property type="entry name" value="AMIDASES"/>
    <property type="match status" value="1"/>
</dbReference>
<evidence type="ECO:0000256" key="1">
    <source>
        <dbReference type="ARBA" id="ARBA00008069"/>
    </source>
</evidence>
<dbReference type="InterPro" id="IPR000120">
    <property type="entry name" value="Amidase"/>
</dbReference>
<evidence type="ECO:0000256" key="4">
    <source>
        <dbReference type="ARBA" id="ARBA00022741"/>
    </source>
</evidence>
<keyword evidence="9" id="KW-0808">Transferase</keyword>
<dbReference type="GO" id="GO:0030956">
    <property type="term" value="C:glutamyl-tRNA(Gln) amidotransferase complex"/>
    <property type="evidence" value="ECO:0007669"/>
    <property type="project" value="InterPro"/>
</dbReference>
<dbReference type="GO" id="GO:0006412">
    <property type="term" value="P:translation"/>
    <property type="evidence" value="ECO:0007669"/>
    <property type="project" value="UniProtKB-KW"/>
</dbReference>
<dbReference type="EMBL" id="JAAZON010000462">
    <property type="protein sequence ID" value="NMC63529.1"/>
    <property type="molecule type" value="Genomic_DNA"/>
</dbReference>
<dbReference type="PANTHER" id="PTHR11895">
    <property type="entry name" value="TRANSAMIDASE"/>
    <property type="match status" value="1"/>
</dbReference>
<sequence>CLNPWDKTRVSGGSSGGSAVAVAACLSPVALGTDTGGSIRQPASFCGVVGLRPTYGRVSRYGVIAYASSFDQVGAFARSTKDCAVLTKTIAGWDSNDSTSMKLEVPDYTTVLNKGIKGLRIGIPKEYFREGVDAEVRSAVMSAIEKLQDLGAIIVEISLPHTDAVIPCYYILVPAEASSNLARYDGVRYGYRAAQPTDLMDLYCRSRSEGFGEEVQRRIMIGTYVLSSGYYDAYYRKAQKVRALVAKDFREAFERECDVIACPVSPTTAFKLGDKMDDPLQLYLCDVFTGAINLAGVAGMSVPCGFDGKGLPIGLQLVCKPFDESILFQVAAEYERATEWHKKLPVL</sequence>
<feature type="domain" description="Amidase" evidence="8">
    <location>
        <begin position="3"/>
        <end position="326"/>
    </location>
</feature>
<comment type="caution">
    <text evidence="9">The sequence shown here is derived from an EMBL/GenBank/DDBJ whole genome shotgun (WGS) entry which is preliminary data.</text>
</comment>
<dbReference type="AlphaFoldDB" id="A0A7X9FSP4"/>
<keyword evidence="5" id="KW-0067">ATP-binding</keyword>
<evidence type="ECO:0000313" key="9">
    <source>
        <dbReference type="EMBL" id="NMC63529.1"/>
    </source>
</evidence>
<name>A0A7X9FSP4_9DELT</name>
<evidence type="ECO:0000313" key="10">
    <source>
        <dbReference type="Proteomes" id="UP000524246"/>
    </source>
</evidence>
<organism evidence="9 10">
    <name type="scientific">SAR324 cluster bacterium</name>
    <dbReference type="NCBI Taxonomy" id="2024889"/>
    <lineage>
        <taxon>Bacteria</taxon>
        <taxon>Deltaproteobacteria</taxon>
        <taxon>SAR324 cluster</taxon>
    </lineage>
</organism>
<dbReference type="HAMAP" id="MF_00120">
    <property type="entry name" value="GatA"/>
    <property type="match status" value="1"/>
</dbReference>
<dbReference type="SUPFAM" id="SSF75304">
    <property type="entry name" value="Amidase signature (AS) enzymes"/>
    <property type="match status" value="1"/>
</dbReference>
<accession>A0A7X9FSP4</accession>
<reference evidence="9 10" key="1">
    <citation type="journal article" date="2020" name="Biotechnol. Biofuels">
        <title>New insights from the biogas microbiome by comprehensive genome-resolved metagenomics of nearly 1600 species originating from multiple anaerobic digesters.</title>
        <authorList>
            <person name="Campanaro S."/>
            <person name="Treu L."/>
            <person name="Rodriguez-R L.M."/>
            <person name="Kovalovszki A."/>
            <person name="Ziels R.M."/>
            <person name="Maus I."/>
            <person name="Zhu X."/>
            <person name="Kougias P.G."/>
            <person name="Basile A."/>
            <person name="Luo G."/>
            <person name="Schluter A."/>
            <person name="Konstantinidis K.T."/>
            <person name="Angelidaki I."/>
        </authorList>
    </citation>
    <scope>NUCLEOTIDE SEQUENCE [LARGE SCALE GENOMIC DNA]</scope>
    <source>
        <strain evidence="9">AS27yjCOA_65</strain>
    </source>
</reference>
<dbReference type="InterPro" id="IPR023631">
    <property type="entry name" value="Amidase_dom"/>
</dbReference>
<dbReference type="Pfam" id="PF01425">
    <property type="entry name" value="Amidase"/>
    <property type="match status" value="1"/>
</dbReference>
<proteinExistence type="inferred from homology"/>
<dbReference type="Gene3D" id="3.90.1300.10">
    <property type="entry name" value="Amidase signature (AS) domain"/>
    <property type="match status" value="1"/>
</dbReference>
<comment type="catalytic activity">
    <reaction evidence="7">
        <text>L-glutamyl-tRNA(Gln) + L-glutamine + ATP + H2O = L-glutaminyl-tRNA(Gln) + L-glutamate + ADP + phosphate + H(+)</text>
        <dbReference type="Rhea" id="RHEA:17521"/>
        <dbReference type="Rhea" id="RHEA-COMP:9681"/>
        <dbReference type="Rhea" id="RHEA-COMP:9684"/>
        <dbReference type="ChEBI" id="CHEBI:15377"/>
        <dbReference type="ChEBI" id="CHEBI:15378"/>
        <dbReference type="ChEBI" id="CHEBI:29985"/>
        <dbReference type="ChEBI" id="CHEBI:30616"/>
        <dbReference type="ChEBI" id="CHEBI:43474"/>
        <dbReference type="ChEBI" id="CHEBI:58359"/>
        <dbReference type="ChEBI" id="CHEBI:78520"/>
        <dbReference type="ChEBI" id="CHEBI:78521"/>
        <dbReference type="ChEBI" id="CHEBI:456216"/>
        <dbReference type="EC" id="6.3.5.7"/>
    </reaction>
</comment>
<dbReference type="GO" id="GO:0005524">
    <property type="term" value="F:ATP binding"/>
    <property type="evidence" value="ECO:0007669"/>
    <property type="project" value="UniProtKB-KW"/>
</dbReference>
<protein>
    <recommendedName>
        <fullName evidence="2">glutaminyl-tRNA synthase (glutamine-hydrolyzing)</fullName>
        <ecNumber evidence="2">6.3.5.7</ecNumber>
    </recommendedName>
</protein>
<feature type="non-terminal residue" evidence="9">
    <location>
        <position position="1"/>
    </location>
</feature>
<evidence type="ECO:0000256" key="3">
    <source>
        <dbReference type="ARBA" id="ARBA00022598"/>
    </source>
</evidence>
<keyword evidence="3 9" id="KW-0436">Ligase</keyword>
<dbReference type="Proteomes" id="UP000524246">
    <property type="component" value="Unassembled WGS sequence"/>
</dbReference>
<evidence type="ECO:0000256" key="6">
    <source>
        <dbReference type="ARBA" id="ARBA00022917"/>
    </source>
</evidence>
<evidence type="ECO:0000256" key="7">
    <source>
        <dbReference type="ARBA" id="ARBA00047407"/>
    </source>
</evidence>
<dbReference type="GO" id="GO:0050567">
    <property type="term" value="F:glutaminyl-tRNA synthase (glutamine-hydrolyzing) activity"/>
    <property type="evidence" value="ECO:0007669"/>
    <property type="project" value="UniProtKB-EC"/>
</dbReference>
<dbReference type="GO" id="GO:0016740">
    <property type="term" value="F:transferase activity"/>
    <property type="evidence" value="ECO:0007669"/>
    <property type="project" value="UniProtKB-KW"/>
</dbReference>
<evidence type="ECO:0000256" key="5">
    <source>
        <dbReference type="ARBA" id="ARBA00022840"/>
    </source>
</evidence>
<comment type="similarity">
    <text evidence="1">Belongs to the amidase family. GatA subfamily.</text>
</comment>
<evidence type="ECO:0000259" key="8">
    <source>
        <dbReference type="Pfam" id="PF01425"/>
    </source>
</evidence>